<evidence type="ECO:0000313" key="2">
    <source>
        <dbReference type="Proteomes" id="UP000193738"/>
    </source>
</evidence>
<evidence type="ECO:0008006" key="3">
    <source>
        <dbReference type="Google" id="ProtNLM"/>
    </source>
</evidence>
<dbReference type="InterPro" id="IPR034660">
    <property type="entry name" value="DinB/YfiT-like"/>
</dbReference>
<sequence length="180" mass="19422">MAPAAANAANAAPAQELLRDAFTRLIEHADDLTDGLTDDVATYRPTPSANSIAWLLWHSARVQDIQLSHIAGVEQVWTRDGWVGRFGLDLPRDDTGYGHSPADVGKVRAPAGLLHGYYHAVHQLTLDYVAGVTAAELSRIVDTHWDPPVTASMRLVSIIDDCAQHLGQAAYLRGIVPAAQ</sequence>
<dbReference type="Proteomes" id="UP000193738">
    <property type="component" value="Unassembled WGS sequence"/>
</dbReference>
<dbReference type="Pfam" id="PF04978">
    <property type="entry name" value="MST"/>
    <property type="match status" value="1"/>
</dbReference>
<gene>
    <name evidence="1" type="ORF">AWC07_06070</name>
</gene>
<proteinExistence type="predicted"/>
<dbReference type="STRING" id="1777.AWC07_06070"/>
<keyword evidence="2" id="KW-1185">Reference proteome</keyword>
<dbReference type="InterPro" id="IPR007061">
    <property type="entry name" value="MST-like"/>
</dbReference>
<dbReference type="NCBIfam" id="NF047843">
    <property type="entry name" value="MST_Rv0443"/>
    <property type="match status" value="1"/>
</dbReference>
<name>A0A1X1VL90_MYCGS</name>
<dbReference type="AlphaFoldDB" id="A0A1X1VL90"/>
<organism evidence="1 2">
    <name type="scientific">Mycobacterium gastri</name>
    <dbReference type="NCBI Taxonomy" id="1777"/>
    <lineage>
        <taxon>Bacteria</taxon>
        <taxon>Bacillati</taxon>
        <taxon>Actinomycetota</taxon>
        <taxon>Actinomycetes</taxon>
        <taxon>Mycobacteriales</taxon>
        <taxon>Mycobacteriaceae</taxon>
        <taxon>Mycobacterium</taxon>
    </lineage>
</organism>
<evidence type="ECO:0000313" key="1">
    <source>
        <dbReference type="EMBL" id="ORV69807.1"/>
    </source>
</evidence>
<protein>
    <recommendedName>
        <fullName evidence="3">Chorismate synthase</fullName>
    </recommendedName>
</protein>
<dbReference type="RefSeq" id="WP_036416488.1">
    <property type="nucleotide sequence ID" value="NZ_LQOX01000097.1"/>
</dbReference>
<reference evidence="1 2" key="1">
    <citation type="submission" date="2016-01" db="EMBL/GenBank/DDBJ databases">
        <title>The new phylogeny of the genus Mycobacterium.</title>
        <authorList>
            <person name="Tarcisio F."/>
            <person name="Conor M."/>
            <person name="Antonella G."/>
            <person name="Elisabetta G."/>
            <person name="Giulia F.S."/>
            <person name="Sara T."/>
            <person name="Anna F."/>
            <person name="Clotilde B."/>
            <person name="Roberto B."/>
            <person name="Veronica D.S."/>
            <person name="Fabio R."/>
            <person name="Monica P."/>
            <person name="Olivier J."/>
            <person name="Enrico T."/>
            <person name="Nicola S."/>
        </authorList>
    </citation>
    <scope>NUCLEOTIDE SEQUENCE [LARGE SCALE GENOMIC DNA]</scope>
    <source>
        <strain evidence="1 2">DSM 43505</strain>
    </source>
</reference>
<dbReference type="Gene3D" id="1.20.120.450">
    <property type="entry name" value="dinb family like domain"/>
    <property type="match status" value="1"/>
</dbReference>
<comment type="caution">
    <text evidence="1">The sequence shown here is derived from an EMBL/GenBank/DDBJ whole genome shotgun (WGS) entry which is preliminary data.</text>
</comment>
<accession>A0A1X1VL90</accession>
<dbReference type="EMBL" id="LQOX01000097">
    <property type="protein sequence ID" value="ORV69807.1"/>
    <property type="molecule type" value="Genomic_DNA"/>
</dbReference>
<dbReference type="SUPFAM" id="SSF109854">
    <property type="entry name" value="DinB/YfiT-like putative metalloenzymes"/>
    <property type="match status" value="1"/>
</dbReference>